<feature type="region of interest" description="Disordered" evidence="1">
    <location>
        <begin position="84"/>
        <end position="189"/>
    </location>
</feature>
<feature type="region of interest" description="Disordered" evidence="1">
    <location>
        <begin position="447"/>
        <end position="473"/>
    </location>
</feature>
<dbReference type="Gene3D" id="1.10.10.2590">
    <property type="entry name" value="BEN domain"/>
    <property type="match status" value="1"/>
</dbReference>
<dbReference type="InterPro" id="IPR018379">
    <property type="entry name" value="BEN_domain"/>
</dbReference>
<sequence>MWWVLVQWKNGKCDVVHVRSVVRAPTNEVRPADMITLNWAGRQRLAVVVALANKGERQTLETMMTMSNKKSPVAGPSRLVVEEDHEDYSPSASSWKPSDDDTESAESDEEVQPIKKLKAIEPKRQYFNRKSTKKPVTPTHRPIPVVPRSAQPASRRKTLDKSYDDRSNNRRRSLPNFTRNFKAERNNNQSKAMKKGFSFHVDNMKMSFRCLLDYIAEHENSLRSESPRSRELEQQAQQLLESLDSLESSLLSSESSKVNNTNDSQPGPSRPMEDVEPMEEDEDQMTDNEFDRSDDEVLITNKFNRVLAKEINKMKLEQNISAKAIERSIKNITNKINTGELFGKVRIGTGQTMVHKDKYNKVNWKSYTVATRSLLLATFSRRILATHSLTGKKSPAFQNKPAKMCLDPKIVTDVVYEITEKFGVPESLVRTIITTKCADEAKMLKMRQNKMKAGENNENIPPPPPPADAEEDE</sequence>
<comment type="caution">
    <text evidence="3">The sequence shown here is derived from an EMBL/GenBank/DDBJ whole genome shotgun (WGS) entry which is preliminary data.</text>
</comment>
<feature type="compositionally biased region" description="Polar residues" evidence="1">
    <location>
        <begin position="257"/>
        <end position="267"/>
    </location>
</feature>
<evidence type="ECO:0000259" key="2">
    <source>
        <dbReference type="PROSITE" id="PS51457"/>
    </source>
</evidence>
<accession>A0A835GLM5</accession>
<dbReference type="EMBL" id="JACKWZ010000049">
    <property type="protein sequence ID" value="KAF9418874.1"/>
    <property type="molecule type" value="Genomic_DNA"/>
</dbReference>
<dbReference type="SMART" id="SM01025">
    <property type="entry name" value="BEN"/>
    <property type="match status" value="1"/>
</dbReference>
<proteinExistence type="predicted"/>
<evidence type="ECO:0000256" key="1">
    <source>
        <dbReference type="SAM" id="MobiDB-lite"/>
    </source>
</evidence>
<feature type="region of interest" description="Disordered" evidence="1">
    <location>
        <begin position="250"/>
        <end position="294"/>
    </location>
</feature>
<organism evidence="3 4">
    <name type="scientific">Spodoptera exigua</name>
    <name type="common">Beet armyworm</name>
    <name type="synonym">Noctua fulgens</name>
    <dbReference type="NCBI Taxonomy" id="7107"/>
    <lineage>
        <taxon>Eukaryota</taxon>
        <taxon>Metazoa</taxon>
        <taxon>Ecdysozoa</taxon>
        <taxon>Arthropoda</taxon>
        <taxon>Hexapoda</taxon>
        <taxon>Insecta</taxon>
        <taxon>Pterygota</taxon>
        <taxon>Neoptera</taxon>
        <taxon>Endopterygota</taxon>
        <taxon>Lepidoptera</taxon>
        <taxon>Glossata</taxon>
        <taxon>Ditrysia</taxon>
        <taxon>Noctuoidea</taxon>
        <taxon>Noctuidae</taxon>
        <taxon>Amphipyrinae</taxon>
        <taxon>Spodoptera</taxon>
    </lineage>
</organism>
<dbReference type="PROSITE" id="PS51457">
    <property type="entry name" value="BEN"/>
    <property type="match status" value="1"/>
</dbReference>
<dbReference type="AlphaFoldDB" id="A0A835GLM5"/>
<protein>
    <recommendedName>
        <fullName evidence="2">BEN domain-containing protein</fullName>
    </recommendedName>
</protein>
<name>A0A835GLM5_SPOEX</name>
<feature type="compositionally biased region" description="Basic and acidic residues" evidence="1">
    <location>
        <begin position="157"/>
        <end position="168"/>
    </location>
</feature>
<evidence type="ECO:0000313" key="3">
    <source>
        <dbReference type="EMBL" id="KAF9418874.1"/>
    </source>
</evidence>
<dbReference type="Pfam" id="PF10523">
    <property type="entry name" value="BEN"/>
    <property type="match status" value="1"/>
</dbReference>
<gene>
    <name evidence="3" type="ORF">HW555_004394</name>
</gene>
<reference evidence="3" key="1">
    <citation type="submission" date="2020-08" db="EMBL/GenBank/DDBJ databases">
        <title>Spodoptera exigua strain:BAW_Kor-Di-RS1 Genome sequencing and assembly.</title>
        <authorList>
            <person name="Kim J."/>
            <person name="Nam H.Y."/>
            <person name="Kwon M."/>
            <person name="Choi J.H."/>
            <person name="Cho S.R."/>
            <person name="Kim G.-H."/>
        </authorList>
    </citation>
    <scope>NUCLEOTIDE SEQUENCE</scope>
    <source>
        <strain evidence="3">BAW_Kor-Di-RS1</strain>
        <tissue evidence="3">Whole-body</tissue>
    </source>
</reference>
<feature type="compositionally biased region" description="Acidic residues" evidence="1">
    <location>
        <begin position="274"/>
        <end position="294"/>
    </location>
</feature>
<dbReference type="Proteomes" id="UP000648187">
    <property type="component" value="Unassembled WGS sequence"/>
</dbReference>
<evidence type="ECO:0000313" key="4">
    <source>
        <dbReference type="Proteomes" id="UP000648187"/>
    </source>
</evidence>
<feature type="compositionally biased region" description="Acidic residues" evidence="1">
    <location>
        <begin position="100"/>
        <end position="111"/>
    </location>
</feature>
<feature type="domain" description="BEN" evidence="2">
    <location>
        <begin position="348"/>
        <end position="444"/>
    </location>
</feature>
<keyword evidence="4" id="KW-1185">Reference proteome</keyword>
<dbReference type="GO" id="GO:0003677">
    <property type="term" value="F:DNA binding"/>
    <property type="evidence" value="ECO:0007669"/>
    <property type="project" value="InterPro"/>
</dbReference>